<evidence type="ECO:0000313" key="1">
    <source>
        <dbReference type="EMBL" id="CAB1431075.1"/>
    </source>
</evidence>
<comment type="caution">
    <text evidence="1">The sequence shown here is derived from an EMBL/GenBank/DDBJ whole genome shotgun (WGS) entry which is preliminary data.</text>
</comment>
<gene>
    <name evidence="1" type="ORF">PLEPLA_LOCUS19071</name>
</gene>
<proteinExistence type="predicted"/>
<organism evidence="1 2">
    <name type="scientific">Pleuronectes platessa</name>
    <name type="common">European plaice</name>
    <dbReference type="NCBI Taxonomy" id="8262"/>
    <lineage>
        <taxon>Eukaryota</taxon>
        <taxon>Metazoa</taxon>
        <taxon>Chordata</taxon>
        <taxon>Craniata</taxon>
        <taxon>Vertebrata</taxon>
        <taxon>Euteleostomi</taxon>
        <taxon>Actinopterygii</taxon>
        <taxon>Neopterygii</taxon>
        <taxon>Teleostei</taxon>
        <taxon>Neoteleostei</taxon>
        <taxon>Acanthomorphata</taxon>
        <taxon>Carangaria</taxon>
        <taxon>Pleuronectiformes</taxon>
        <taxon>Pleuronectoidei</taxon>
        <taxon>Pleuronectidae</taxon>
        <taxon>Pleuronectes</taxon>
    </lineage>
</organism>
<accession>A0A9N7UGM2</accession>
<protein>
    <submittedName>
        <fullName evidence="1">Uncharacterized protein</fullName>
    </submittedName>
</protein>
<dbReference type="EMBL" id="CADEAL010001302">
    <property type="protein sequence ID" value="CAB1431075.1"/>
    <property type="molecule type" value="Genomic_DNA"/>
</dbReference>
<dbReference type="Proteomes" id="UP001153269">
    <property type="component" value="Unassembled WGS sequence"/>
</dbReference>
<name>A0A9N7UGM2_PLEPL</name>
<evidence type="ECO:0000313" key="2">
    <source>
        <dbReference type="Proteomes" id="UP001153269"/>
    </source>
</evidence>
<keyword evidence="2" id="KW-1185">Reference proteome</keyword>
<sequence>MLAPVSVSARAHTRVRTLRCVSGPLQCQSCRSEGLYLCCLTQDRGGLITVAGLQLLLHLYVRHAWTDRVCLEVMVPAPATCCSPSPLHSILGVACSPVPAEMERGERREERGESRGLLRKPDLFQALASRRAEIFVNVLIEDLHGAERSTGYFSCEDRARHGCSQRRRPCLTRTANTESSRCFGEVFCAHYYHSLVAKRIHD</sequence>
<dbReference type="AlphaFoldDB" id="A0A9N7UGM2"/>
<reference evidence="1" key="1">
    <citation type="submission" date="2020-03" db="EMBL/GenBank/DDBJ databases">
        <authorList>
            <person name="Weist P."/>
        </authorList>
    </citation>
    <scope>NUCLEOTIDE SEQUENCE</scope>
</reference>